<dbReference type="InterPro" id="IPR050561">
    <property type="entry name" value="PTP"/>
</dbReference>
<evidence type="ECO:0000259" key="5">
    <source>
        <dbReference type="PROSITE" id="PS50056"/>
    </source>
</evidence>
<sequence>MNNFDSSDEEGDTDLSPFKIDWIDYSLAGCPEFLGISGLPGCRFKDTWRSLSSDIETLKSEGITEIFILCTRGELSKYRVPRLLQEYQKADIVVHHYSFPDGSVPSVPNCMKMLEEIRVCLMSGRKAMVHCFGGLGRSCLVAVCLMGSGAIQTVKQYNFIHDFRRILEEHESSQENEIRSISR</sequence>
<keyword evidence="4" id="KW-0904">Protein phosphatase</keyword>
<accession>A0ABM0M0S1</accession>
<keyword evidence="3" id="KW-0378">Hydrolase</keyword>
<dbReference type="EC" id="3.1.3.48" evidence="2"/>
<reference evidence="7" key="1">
    <citation type="submission" date="2025-08" db="UniProtKB">
        <authorList>
            <consortium name="RefSeq"/>
        </authorList>
    </citation>
    <scope>IDENTIFICATION</scope>
    <source>
        <tissue evidence="7">Testes</tissue>
    </source>
</reference>
<protein>
    <recommendedName>
        <fullName evidence="2">protein-tyrosine-phosphatase</fullName>
        <ecNumber evidence="2">3.1.3.48</ecNumber>
    </recommendedName>
</protein>
<dbReference type="PIRSF" id="PIRSF037322">
    <property type="entry name" value="CDKN3"/>
    <property type="match status" value="1"/>
</dbReference>
<evidence type="ECO:0000256" key="1">
    <source>
        <dbReference type="ARBA" id="ARBA00009580"/>
    </source>
</evidence>
<dbReference type="InterPro" id="IPR022778">
    <property type="entry name" value="CDKN3"/>
</dbReference>
<evidence type="ECO:0000256" key="4">
    <source>
        <dbReference type="ARBA" id="ARBA00022912"/>
    </source>
</evidence>
<gene>
    <name evidence="7" type="primary">LOC102805600</name>
</gene>
<dbReference type="PROSITE" id="PS50056">
    <property type="entry name" value="TYR_PHOSPHATASE_2"/>
    <property type="match status" value="1"/>
</dbReference>
<dbReference type="InterPro" id="IPR000387">
    <property type="entry name" value="Tyr_Pase_dom"/>
</dbReference>
<dbReference type="Gene3D" id="3.90.190.10">
    <property type="entry name" value="Protein tyrosine phosphatase superfamily"/>
    <property type="match status" value="1"/>
</dbReference>
<feature type="domain" description="Tyrosine specific protein phosphatases" evidence="5">
    <location>
        <begin position="111"/>
        <end position="175"/>
    </location>
</feature>
<dbReference type="Proteomes" id="UP000694865">
    <property type="component" value="Unplaced"/>
</dbReference>
<comment type="similarity">
    <text evidence="1">Belongs to the protein-tyrosine phosphatase family.</text>
</comment>
<evidence type="ECO:0000313" key="7">
    <source>
        <dbReference type="RefSeq" id="XP_006813612.1"/>
    </source>
</evidence>
<dbReference type="InterPro" id="IPR008425">
    <property type="entry name" value="CDK_inhib_3"/>
</dbReference>
<evidence type="ECO:0000256" key="2">
    <source>
        <dbReference type="ARBA" id="ARBA00013064"/>
    </source>
</evidence>
<evidence type="ECO:0000313" key="6">
    <source>
        <dbReference type="Proteomes" id="UP000694865"/>
    </source>
</evidence>
<dbReference type="GeneID" id="102805600"/>
<dbReference type="Pfam" id="PF05706">
    <property type="entry name" value="CDKN3"/>
    <property type="match status" value="1"/>
</dbReference>
<keyword evidence="6" id="KW-1185">Reference proteome</keyword>
<proteinExistence type="inferred from homology"/>
<keyword evidence="7" id="KW-0649">Protein kinase inhibitor</keyword>
<dbReference type="RefSeq" id="XP_006813612.1">
    <property type="nucleotide sequence ID" value="XM_006813549.1"/>
</dbReference>
<dbReference type="InterPro" id="IPR029021">
    <property type="entry name" value="Prot-tyrosine_phosphatase-like"/>
</dbReference>
<dbReference type="SUPFAM" id="SSF52799">
    <property type="entry name" value="(Phosphotyrosine protein) phosphatases II"/>
    <property type="match status" value="1"/>
</dbReference>
<name>A0ABM0M0S1_SACKO</name>
<dbReference type="GO" id="GO:0004860">
    <property type="term" value="F:protein kinase inhibitor activity"/>
    <property type="evidence" value="ECO:0007669"/>
    <property type="project" value="UniProtKB-KW"/>
</dbReference>
<evidence type="ECO:0000256" key="3">
    <source>
        <dbReference type="ARBA" id="ARBA00022801"/>
    </source>
</evidence>
<dbReference type="CDD" id="cd14505">
    <property type="entry name" value="CDKN3-like"/>
    <property type="match status" value="1"/>
</dbReference>
<organism evidence="6 7">
    <name type="scientific">Saccoglossus kowalevskii</name>
    <name type="common">Acorn worm</name>
    <dbReference type="NCBI Taxonomy" id="10224"/>
    <lineage>
        <taxon>Eukaryota</taxon>
        <taxon>Metazoa</taxon>
        <taxon>Hemichordata</taxon>
        <taxon>Enteropneusta</taxon>
        <taxon>Harrimaniidae</taxon>
        <taxon>Saccoglossus</taxon>
    </lineage>
</organism>
<dbReference type="PANTHER" id="PTHR23339">
    <property type="entry name" value="TYROSINE SPECIFIC PROTEIN PHOSPHATASE AND DUAL SPECIFICITY PROTEIN PHOSPHATASE"/>
    <property type="match status" value="1"/>
</dbReference>